<organism evidence="2 3">
    <name type="scientific">Leucosporidium creatinivorum</name>
    <dbReference type="NCBI Taxonomy" id="106004"/>
    <lineage>
        <taxon>Eukaryota</taxon>
        <taxon>Fungi</taxon>
        <taxon>Dikarya</taxon>
        <taxon>Basidiomycota</taxon>
        <taxon>Pucciniomycotina</taxon>
        <taxon>Microbotryomycetes</taxon>
        <taxon>Leucosporidiales</taxon>
        <taxon>Leucosporidium</taxon>
    </lineage>
</organism>
<keyword evidence="3" id="KW-1185">Reference proteome</keyword>
<evidence type="ECO:0000256" key="1">
    <source>
        <dbReference type="SAM" id="MobiDB-lite"/>
    </source>
</evidence>
<dbReference type="Proteomes" id="UP000193467">
    <property type="component" value="Unassembled WGS sequence"/>
</dbReference>
<dbReference type="OrthoDB" id="2522772at2759"/>
<evidence type="ECO:0000313" key="2">
    <source>
        <dbReference type="EMBL" id="ORY90639.1"/>
    </source>
</evidence>
<feature type="compositionally biased region" description="Low complexity" evidence="1">
    <location>
        <begin position="185"/>
        <end position="198"/>
    </location>
</feature>
<reference evidence="2 3" key="1">
    <citation type="submission" date="2016-07" db="EMBL/GenBank/DDBJ databases">
        <title>Pervasive Adenine N6-methylation of Active Genes in Fungi.</title>
        <authorList>
            <consortium name="DOE Joint Genome Institute"/>
            <person name="Mondo S.J."/>
            <person name="Dannebaum R.O."/>
            <person name="Kuo R.C."/>
            <person name="Labutti K."/>
            <person name="Haridas S."/>
            <person name="Kuo A."/>
            <person name="Salamov A."/>
            <person name="Ahrendt S.R."/>
            <person name="Lipzen A."/>
            <person name="Sullivan W."/>
            <person name="Andreopoulos W.B."/>
            <person name="Clum A."/>
            <person name="Lindquist E."/>
            <person name="Daum C."/>
            <person name="Ramamoorthy G.K."/>
            <person name="Gryganskyi A."/>
            <person name="Culley D."/>
            <person name="Magnuson J.K."/>
            <person name="James T.Y."/>
            <person name="O'Malley M.A."/>
            <person name="Stajich J.E."/>
            <person name="Spatafora J.W."/>
            <person name="Visel A."/>
            <person name="Grigoriev I.V."/>
        </authorList>
    </citation>
    <scope>NUCLEOTIDE SEQUENCE [LARGE SCALE GENOMIC DNA]</scope>
    <source>
        <strain evidence="2 3">62-1032</strain>
    </source>
</reference>
<feature type="region of interest" description="Disordered" evidence="1">
    <location>
        <begin position="177"/>
        <end position="225"/>
    </location>
</feature>
<sequence length="263" mass="28160">MLSQTDVVTLLAKNPNVEQHIAFQIIAAYVYSKSSRGNLPSETLAKVLSIQRKLVLKYGPVSPHSPRGRAFDAIKTQLLQANRNWLAQGPLAFGPLGQVGAASNDDARSAWTKATDGKVKVFREDDGPGFGGPAVQAIDAGRIVGPGYGNLMLEGPPEYVPPAEPIVVPAAAAHAVSAEARDSSHSPSPLHPSSDTTTTPPPTEEPSTSTIRADGTAKTQEEIDLEAGRAILARLRQERIAKEAEEQERLKRERERPLESPAI</sequence>
<proteinExistence type="predicted"/>
<dbReference type="AlphaFoldDB" id="A0A1Y2G152"/>
<protein>
    <submittedName>
        <fullName evidence="2">Uncharacterized protein</fullName>
    </submittedName>
</protein>
<dbReference type="EMBL" id="MCGR01000003">
    <property type="protein sequence ID" value="ORY90639.1"/>
    <property type="molecule type" value="Genomic_DNA"/>
</dbReference>
<evidence type="ECO:0000313" key="3">
    <source>
        <dbReference type="Proteomes" id="UP000193467"/>
    </source>
</evidence>
<feature type="region of interest" description="Disordered" evidence="1">
    <location>
        <begin position="244"/>
        <end position="263"/>
    </location>
</feature>
<accession>A0A1Y2G152</accession>
<gene>
    <name evidence="2" type="ORF">BCR35DRAFT_349591</name>
</gene>
<name>A0A1Y2G152_9BASI</name>
<comment type="caution">
    <text evidence="2">The sequence shown here is derived from an EMBL/GenBank/DDBJ whole genome shotgun (WGS) entry which is preliminary data.</text>
</comment>
<dbReference type="InParanoid" id="A0A1Y2G152"/>